<proteinExistence type="predicted"/>
<dbReference type="InterPro" id="IPR011010">
    <property type="entry name" value="DNA_brk_join_enz"/>
</dbReference>
<evidence type="ECO:0000256" key="1">
    <source>
        <dbReference type="ARBA" id="ARBA00023172"/>
    </source>
</evidence>
<dbReference type="GO" id="GO:0006310">
    <property type="term" value="P:DNA recombination"/>
    <property type="evidence" value="ECO:0007669"/>
    <property type="project" value="UniProtKB-KW"/>
</dbReference>
<dbReference type="RefSeq" id="WP_135548883.1">
    <property type="nucleotide sequence ID" value="NZ_SPQQ01000006.1"/>
</dbReference>
<dbReference type="EMBL" id="SPQQ01000006">
    <property type="protein sequence ID" value="TGE36844.1"/>
    <property type="molecule type" value="Genomic_DNA"/>
</dbReference>
<accession>A0A4Z0R2L3</accession>
<sequence length="104" mass="12286">MPPLVMDILKQYKVSQNEERLKCGDLWEDHNRLFTKWNGKPIFPTTPSTWYREFRRKHELPDVKFHGLRHTNASLLIGQGVDVQTPQGWDTLKQRPLRAYIAIS</sequence>
<evidence type="ECO:0000313" key="3">
    <source>
        <dbReference type="Proteomes" id="UP000298460"/>
    </source>
</evidence>
<dbReference type="GO" id="GO:0003677">
    <property type="term" value="F:DNA binding"/>
    <property type="evidence" value="ECO:0007669"/>
    <property type="project" value="InterPro"/>
</dbReference>
<dbReference type="InterPro" id="IPR013762">
    <property type="entry name" value="Integrase-like_cat_sf"/>
</dbReference>
<dbReference type="OrthoDB" id="9785687at2"/>
<keyword evidence="1" id="KW-0233">DNA recombination</keyword>
<reference evidence="2 3" key="1">
    <citation type="submission" date="2019-03" db="EMBL/GenBank/DDBJ databases">
        <title>Draft Genome Sequence of Desulfosporosinus fructosivorans Strain 63.6F, Isolated from Marine Sediment in the Baltic Sea.</title>
        <authorList>
            <person name="Hausmann B."/>
            <person name="Vandieken V."/>
            <person name="Pjevac P."/>
            <person name="Schreck K."/>
            <person name="Herbold C.W."/>
            <person name="Loy A."/>
        </authorList>
    </citation>
    <scope>NUCLEOTIDE SEQUENCE [LARGE SCALE GENOMIC DNA]</scope>
    <source>
        <strain evidence="2 3">63.6F</strain>
    </source>
</reference>
<dbReference type="AlphaFoldDB" id="A0A4Z0R2L3"/>
<gene>
    <name evidence="2" type="ORF">E4K67_17230</name>
</gene>
<comment type="caution">
    <text evidence="2">The sequence shown here is derived from an EMBL/GenBank/DDBJ whole genome shotgun (WGS) entry which is preliminary data.</text>
</comment>
<dbReference type="GO" id="GO:0015074">
    <property type="term" value="P:DNA integration"/>
    <property type="evidence" value="ECO:0007669"/>
    <property type="project" value="InterPro"/>
</dbReference>
<dbReference type="Proteomes" id="UP000298460">
    <property type="component" value="Unassembled WGS sequence"/>
</dbReference>
<organism evidence="2 3">
    <name type="scientific">Desulfosporosinus fructosivorans</name>
    <dbReference type="NCBI Taxonomy" id="2018669"/>
    <lineage>
        <taxon>Bacteria</taxon>
        <taxon>Bacillati</taxon>
        <taxon>Bacillota</taxon>
        <taxon>Clostridia</taxon>
        <taxon>Eubacteriales</taxon>
        <taxon>Desulfitobacteriaceae</taxon>
        <taxon>Desulfosporosinus</taxon>
    </lineage>
</organism>
<protein>
    <submittedName>
        <fullName evidence="2">Uncharacterized protein</fullName>
    </submittedName>
</protein>
<dbReference type="Gene3D" id="1.10.443.10">
    <property type="entry name" value="Intergrase catalytic core"/>
    <property type="match status" value="1"/>
</dbReference>
<name>A0A4Z0R2L3_9FIRM</name>
<dbReference type="SUPFAM" id="SSF56349">
    <property type="entry name" value="DNA breaking-rejoining enzymes"/>
    <property type="match status" value="1"/>
</dbReference>
<evidence type="ECO:0000313" key="2">
    <source>
        <dbReference type="EMBL" id="TGE36844.1"/>
    </source>
</evidence>
<keyword evidence="3" id="KW-1185">Reference proteome</keyword>